<evidence type="ECO:0000256" key="2">
    <source>
        <dbReference type="ARBA" id="ARBA00023027"/>
    </source>
</evidence>
<feature type="domain" description="6-phosphogluconate dehydrogenase NADP-binding" evidence="4">
    <location>
        <begin position="2"/>
        <end position="160"/>
    </location>
</feature>
<dbReference type="SUPFAM" id="SSF48179">
    <property type="entry name" value="6-phosphogluconate dehydrogenase C-terminal domain-like"/>
    <property type="match status" value="1"/>
</dbReference>
<dbReference type="InterPro" id="IPR013328">
    <property type="entry name" value="6PGD_dom2"/>
</dbReference>
<dbReference type="InterPro" id="IPR029154">
    <property type="entry name" value="HIBADH-like_NADP-bd"/>
</dbReference>
<dbReference type="OrthoDB" id="9786703at2"/>
<keyword evidence="2" id="KW-0520">NAD</keyword>
<dbReference type="Pfam" id="PF03446">
    <property type="entry name" value="NAD_binding_2"/>
    <property type="match status" value="1"/>
</dbReference>
<dbReference type="GO" id="GO:0051287">
    <property type="term" value="F:NAD binding"/>
    <property type="evidence" value="ECO:0007669"/>
    <property type="project" value="InterPro"/>
</dbReference>
<evidence type="ECO:0000259" key="5">
    <source>
        <dbReference type="Pfam" id="PF14833"/>
    </source>
</evidence>
<dbReference type="EMBL" id="SMGK01000001">
    <property type="protein sequence ID" value="TCK75437.1"/>
    <property type="molecule type" value="Genomic_DNA"/>
</dbReference>
<dbReference type="InterPro" id="IPR036291">
    <property type="entry name" value="NAD(P)-bd_dom_sf"/>
</dbReference>
<dbReference type="AlphaFoldDB" id="A0A4R1LCR5"/>
<accession>A0A4R1LCR5</accession>
<dbReference type="GO" id="GO:0050661">
    <property type="term" value="F:NADP binding"/>
    <property type="evidence" value="ECO:0007669"/>
    <property type="project" value="InterPro"/>
</dbReference>
<evidence type="ECO:0000313" key="6">
    <source>
        <dbReference type="EMBL" id="TCK75437.1"/>
    </source>
</evidence>
<dbReference type="InterPro" id="IPR008927">
    <property type="entry name" value="6-PGluconate_DH-like_C_sf"/>
</dbReference>
<evidence type="ECO:0000313" key="7">
    <source>
        <dbReference type="Proteomes" id="UP000295210"/>
    </source>
</evidence>
<name>A0A4R1LCR5_9BACT</name>
<dbReference type="InterPro" id="IPR006115">
    <property type="entry name" value="6PGDH_NADP-bd"/>
</dbReference>
<dbReference type="Gene3D" id="3.40.50.720">
    <property type="entry name" value="NAD(P)-binding Rossmann-like Domain"/>
    <property type="match status" value="1"/>
</dbReference>
<dbReference type="Pfam" id="PF14833">
    <property type="entry name" value="NAD_binding_11"/>
    <property type="match status" value="1"/>
</dbReference>
<reference evidence="6 7" key="1">
    <citation type="submission" date="2019-03" db="EMBL/GenBank/DDBJ databases">
        <title>Genomic Encyclopedia of Type Strains, Phase IV (KMG-IV): sequencing the most valuable type-strain genomes for metagenomic binning, comparative biology and taxonomic classification.</title>
        <authorList>
            <person name="Goeker M."/>
        </authorList>
    </citation>
    <scope>NUCLEOTIDE SEQUENCE [LARGE SCALE GENOMIC DNA]</scope>
    <source>
        <strain evidence="6 7">DSM 103428</strain>
    </source>
</reference>
<dbReference type="GO" id="GO:0016491">
    <property type="term" value="F:oxidoreductase activity"/>
    <property type="evidence" value="ECO:0007669"/>
    <property type="project" value="UniProtKB-KW"/>
</dbReference>
<gene>
    <name evidence="6" type="ORF">C7378_0420</name>
</gene>
<feature type="active site" evidence="3">
    <location>
        <position position="171"/>
    </location>
</feature>
<evidence type="ECO:0000256" key="3">
    <source>
        <dbReference type="PIRSR" id="PIRSR000103-1"/>
    </source>
</evidence>
<feature type="domain" description="3-hydroxyisobutyrate dehydrogenase-like NAD-binding" evidence="5">
    <location>
        <begin position="167"/>
        <end position="280"/>
    </location>
</feature>
<evidence type="ECO:0000259" key="4">
    <source>
        <dbReference type="Pfam" id="PF03446"/>
    </source>
</evidence>
<dbReference type="PANTHER" id="PTHR43580">
    <property type="entry name" value="OXIDOREDUCTASE GLYR1-RELATED"/>
    <property type="match status" value="1"/>
</dbReference>
<sequence length="293" mass="30964">MRIAFLGLGKMGSAIAGHLLKGGHDLVVWNRTISRTDELAAQGAKVASSPAQAATGCEFLFTMLMDDAAHEEVLLHPEGAVDALPTGAVHVSLSTISVELSRRLAREHASRNQHYIGAPVFGRPNVAAEGKLWITVAGPQSTLDRVLPLLQSFSRGLSVVGSEPQQAHALKLGGNFLITAMIASLSEGLVYAESQGIDPALYLEAVNDALFQSPFYQAYGKVMLNPPSIPGATITLGAKDTRLFREAAVASHAATPLADSFQQQMDRASKAGLADQDWAAGYYKSVKSESGLG</sequence>
<protein>
    <submittedName>
        <fullName evidence="6">3-hydroxyisobutyrate dehydrogenase-like beta-hydroxyacid dehydrogenase</fullName>
    </submittedName>
</protein>
<dbReference type="RefSeq" id="WP_131991198.1">
    <property type="nucleotide sequence ID" value="NZ_SMGK01000001.1"/>
</dbReference>
<keyword evidence="7" id="KW-1185">Reference proteome</keyword>
<dbReference type="InterPro" id="IPR015815">
    <property type="entry name" value="HIBADH-related"/>
</dbReference>
<dbReference type="PIRSF" id="PIRSF000103">
    <property type="entry name" value="HIBADH"/>
    <property type="match status" value="1"/>
</dbReference>
<dbReference type="Proteomes" id="UP000295210">
    <property type="component" value="Unassembled WGS sequence"/>
</dbReference>
<comment type="caution">
    <text evidence="6">The sequence shown here is derived from an EMBL/GenBank/DDBJ whole genome shotgun (WGS) entry which is preliminary data.</text>
</comment>
<organism evidence="6 7">
    <name type="scientific">Acidipila rosea</name>
    <dbReference type="NCBI Taxonomy" id="768535"/>
    <lineage>
        <taxon>Bacteria</taxon>
        <taxon>Pseudomonadati</taxon>
        <taxon>Acidobacteriota</taxon>
        <taxon>Terriglobia</taxon>
        <taxon>Terriglobales</taxon>
        <taxon>Acidobacteriaceae</taxon>
        <taxon>Acidipila</taxon>
    </lineage>
</organism>
<dbReference type="SUPFAM" id="SSF51735">
    <property type="entry name" value="NAD(P)-binding Rossmann-fold domains"/>
    <property type="match status" value="1"/>
</dbReference>
<evidence type="ECO:0000256" key="1">
    <source>
        <dbReference type="ARBA" id="ARBA00023002"/>
    </source>
</evidence>
<keyword evidence="1" id="KW-0560">Oxidoreductase</keyword>
<dbReference type="InterPro" id="IPR051265">
    <property type="entry name" value="HIBADH-related_NP60_sf"/>
</dbReference>
<dbReference type="Gene3D" id="1.10.1040.10">
    <property type="entry name" value="N-(1-d-carboxylethyl)-l-norvaline Dehydrogenase, domain 2"/>
    <property type="match status" value="1"/>
</dbReference>
<proteinExistence type="predicted"/>
<dbReference type="PANTHER" id="PTHR43580:SF2">
    <property type="entry name" value="CYTOKINE-LIKE NUCLEAR FACTOR N-PAC"/>
    <property type="match status" value="1"/>
</dbReference>